<keyword evidence="2" id="KW-0378">Hydrolase</keyword>
<dbReference type="GO" id="GO:0004386">
    <property type="term" value="F:helicase activity"/>
    <property type="evidence" value="ECO:0007669"/>
    <property type="project" value="UniProtKB-KW"/>
</dbReference>
<dbReference type="PROSITE" id="PS51194">
    <property type="entry name" value="HELICASE_CTER"/>
    <property type="match status" value="1"/>
</dbReference>
<name>A0A9J6DZ45_RHIMP</name>
<dbReference type="GO" id="GO:0016787">
    <property type="term" value="F:hydrolase activity"/>
    <property type="evidence" value="ECO:0007669"/>
    <property type="project" value="UniProtKB-KW"/>
</dbReference>
<keyword evidence="4" id="KW-0067">ATP-binding</keyword>
<evidence type="ECO:0000256" key="3">
    <source>
        <dbReference type="ARBA" id="ARBA00022806"/>
    </source>
</evidence>
<evidence type="ECO:0000256" key="4">
    <source>
        <dbReference type="ARBA" id="ARBA00022840"/>
    </source>
</evidence>
<evidence type="ECO:0000259" key="5">
    <source>
        <dbReference type="PROSITE" id="PS51194"/>
    </source>
</evidence>
<dbReference type="Pfam" id="PF00271">
    <property type="entry name" value="Helicase_C"/>
    <property type="match status" value="1"/>
</dbReference>
<keyword evidence="7" id="KW-1185">Reference proteome</keyword>
<dbReference type="SMART" id="SM00490">
    <property type="entry name" value="HELICc"/>
    <property type="match status" value="1"/>
</dbReference>
<reference evidence="6" key="2">
    <citation type="submission" date="2021-09" db="EMBL/GenBank/DDBJ databases">
        <authorList>
            <person name="Jia N."/>
            <person name="Wang J."/>
            <person name="Shi W."/>
            <person name="Du L."/>
            <person name="Sun Y."/>
            <person name="Zhan W."/>
            <person name="Jiang J."/>
            <person name="Wang Q."/>
            <person name="Zhang B."/>
            <person name="Ji P."/>
            <person name="Sakyi L.B."/>
            <person name="Cui X."/>
            <person name="Yuan T."/>
            <person name="Jiang B."/>
            <person name="Yang W."/>
            <person name="Lam T.T.-Y."/>
            <person name="Chang Q."/>
            <person name="Ding S."/>
            <person name="Wang X."/>
            <person name="Zhu J."/>
            <person name="Ruan X."/>
            <person name="Zhao L."/>
            <person name="Wei J."/>
            <person name="Que T."/>
            <person name="Du C."/>
            <person name="Cheng J."/>
            <person name="Dai P."/>
            <person name="Han X."/>
            <person name="Huang E."/>
            <person name="Gao Y."/>
            <person name="Liu J."/>
            <person name="Shao H."/>
            <person name="Ye R."/>
            <person name="Li L."/>
            <person name="Wei W."/>
            <person name="Wang X."/>
            <person name="Wang C."/>
            <person name="Huo Q."/>
            <person name="Li W."/>
            <person name="Guo W."/>
            <person name="Chen H."/>
            <person name="Chen S."/>
            <person name="Zhou L."/>
            <person name="Zhou L."/>
            <person name="Ni X."/>
            <person name="Tian J."/>
            <person name="Zhou Y."/>
            <person name="Sheng Y."/>
            <person name="Liu T."/>
            <person name="Pan Y."/>
            <person name="Xia L."/>
            <person name="Li J."/>
            <person name="Zhao F."/>
            <person name="Cao W."/>
        </authorList>
    </citation>
    <scope>NUCLEOTIDE SEQUENCE</scope>
    <source>
        <strain evidence="6">Rmic-2018</strain>
        <tissue evidence="6">Larvae</tissue>
    </source>
</reference>
<dbReference type="PANTHER" id="PTHR47961">
    <property type="entry name" value="DNA POLYMERASE THETA, PUTATIVE (AFU_ORTHOLOGUE AFUA_1G05260)-RELATED"/>
    <property type="match status" value="1"/>
</dbReference>
<dbReference type="EMBL" id="JABSTU010000006">
    <property type="protein sequence ID" value="KAH8027366.1"/>
    <property type="molecule type" value="Genomic_DNA"/>
</dbReference>
<dbReference type="SUPFAM" id="SSF52540">
    <property type="entry name" value="P-loop containing nucleoside triphosphate hydrolases"/>
    <property type="match status" value="1"/>
</dbReference>
<proteinExistence type="predicted"/>
<evidence type="ECO:0000256" key="2">
    <source>
        <dbReference type="ARBA" id="ARBA00022801"/>
    </source>
</evidence>
<protein>
    <recommendedName>
        <fullName evidence="5">Helicase C-terminal domain-containing protein</fullName>
    </recommendedName>
</protein>
<evidence type="ECO:0000256" key="1">
    <source>
        <dbReference type="ARBA" id="ARBA00022741"/>
    </source>
</evidence>
<dbReference type="VEuPathDB" id="VectorBase:LOC119168700"/>
<evidence type="ECO:0000313" key="6">
    <source>
        <dbReference type="EMBL" id="KAH8027366.1"/>
    </source>
</evidence>
<dbReference type="InterPro" id="IPR027417">
    <property type="entry name" value="P-loop_NTPase"/>
</dbReference>
<dbReference type="InterPro" id="IPR001650">
    <property type="entry name" value="Helicase_C-like"/>
</dbReference>
<dbReference type="PANTHER" id="PTHR47961:SF6">
    <property type="entry name" value="DNA-DIRECTED DNA POLYMERASE"/>
    <property type="match status" value="1"/>
</dbReference>
<evidence type="ECO:0000313" key="7">
    <source>
        <dbReference type="Proteomes" id="UP000821866"/>
    </source>
</evidence>
<accession>A0A9J6DZ45</accession>
<keyword evidence="3" id="KW-0347">Helicase</keyword>
<dbReference type="Proteomes" id="UP000821866">
    <property type="component" value="Chromosome 4"/>
</dbReference>
<dbReference type="InterPro" id="IPR050474">
    <property type="entry name" value="Hel308_SKI2-like"/>
</dbReference>
<feature type="domain" description="Helicase C-terminal" evidence="5">
    <location>
        <begin position="1"/>
        <end position="113"/>
    </location>
</feature>
<keyword evidence="1" id="KW-0547">Nucleotide-binding</keyword>
<organism evidence="6 7">
    <name type="scientific">Rhipicephalus microplus</name>
    <name type="common">Cattle tick</name>
    <name type="synonym">Boophilus microplus</name>
    <dbReference type="NCBI Taxonomy" id="6941"/>
    <lineage>
        <taxon>Eukaryota</taxon>
        <taxon>Metazoa</taxon>
        <taxon>Ecdysozoa</taxon>
        <taxon>Arthropoda</taxon>
        <taxon>Chelicerata</taxon>
        <taxon>Arachnida</taxon>
        <taxon>Acari</taxon>
        <taxon>Parasitiformes</taxon>
        <taxon>Ixodida</taxon>
        <taxon>Ixodoidea</taxon>
        <taxon>Ixodidae</taxon>
        <taxon>Rhipicephalinae</taxon>
        <taxon>Rhipicephalus</taxon>
        <taxon>Boophilus</taxon>
    </lineage>
</organism>
<gene>
    <name evidence="6" type="ORF">HPB51_004718</name>
</gene>
<comment type="caution">
    <text evidence="6">The sequence shown here is derived from an EMBL/GenBank/DDBJ whole genome shotgun (WGS) entry which is preliminary data.</text>
</comment>
<dbReference type="GO" id="GO:0005524">
    <property type="term" value="F:ATP binding"/>
    <property type="evidence" value="ECO:0007669"/>
    <property type="project" value="UniProtKB-KW"/>
</dbReference>
<dbReference type="Gene3D" id="3.40.50.300">
    <property type="entry name" value="P-loop containing nucleotide triphosphate hydrolases"/>
    <property type="match status" value="1"/>
</dbReference>
<dbReference type="AlphaFoldDB" id="A0A9J6DZ45"/>
<sequence>MEERDLLESAFREGTIRALVATTTLSSGVNLPARRVIIRSANFQGRPIDSLSYHQMVGRAGRMGLDTQVCHICGMRDPVPSHECSPKCATCGDDHLTGDRTFKKRLKPLRHTC</sequence>
<reference evidence="6" key="1">
    <citation type="journal article" date="2020" name="Cell">
        <title>Large-Scale Comparative Analyses of Tick Genomes Elucidate Their Genetic Diversity and Vector Capacities.</title>
        <authorList>
            <consortium name="Tick Genome and Microbiome Consortium (TIGMIC)"/>
            <person name="Jia N."/>
            <person name="Wang J."/>
            <person name="Shi W."/>
            <person name="Du L."/>
            <person name="Sun Y."/>
            <person name="Zhan W."/>
            <person name="Jiang J.F."/>
            <person name="Wang Q."/>
            <person name="Zhang B."/>
            <person name="Ji P."/>
            <person name="Bell-Sakyi L."/>
            <person name="Cui X.M."/>
            <person name="Yuan T.T."/>
            <person name="Jiang B.G."/>
            <person name="Yang W.F."/>
            <person name="Lam T.T."/>
            <person name="Chang Q.C."/>
            <person name="Ding S.J."/>
            <person name="Wang X.J."/>
            <person name="Zhu J.G."/>
            <person name="Ruan X.D."/>
            <person name="Zhao L."/>
            <person name="Wei J.T."/>
            <person name="Ye R.Z."/>
            <person name="Que T.C."/>
            <person name="Du C.H."/>
            <person name="Zhou Y.H."/>
            <person name="Cheng J.X."/>
            <person name="Dai P.F."/>
            <person name="Guo W.B."/>
            <person name="Han X.H."/>
            <person name="Huang E.J."/>
            <person name="Li L.F."/>
            <person name="Wei W."/>
            <person name="Gao Y.C."/>
            <person name="Liu J.Z."/>
            <person name="Shao H.Z."/>
            <person name="Wang X."/>
            <person name="Wang C.C."/>
            <person name="Yang T.C."/>
            <person name="Huo Q.B."/>
            <person name="Li W."/>
            <person name="Chen H.Y."/>
            <person name="Chen S.E."/>
            <person name="Zhou L.G."/>
            <person name="Ni X.B."/>
            <person name="Tian J.H."/>
            <person name="Sheng Y."/>
            <person name="Liu T."/>
            <person name="Pan Y.S."/>
            <person name="Xia L.Y."/>
            <person name="Li J."/>
            <person name="Zhao F."/>
            <person name="Cao W.C."/>
        </authorList>
    </citation>
    <scope>NUCLEOTIDE SEQUENCE</scope>
    <source>
        <strain evidence="6">Rmic-2018</strain>
    </source>
</reference>